<reference evidence="1 2" key="1">
    <citation type="journal article" date="2019" name="Nat. Ecol. Evol.">
        <title>Megaphylogeny resolves global patterns of mushroom evolution.</title>
        <authorList>
            <person name="Varga T."/>
            <person name="Krizsan K."/>
            <person name="Foldi C."/>
            <person name="Dima B."/>
            <person name="Sanchez-Garcia M."/>
            <person name="Sanchez-Ramirez S."/>
            <person name="Szollosi G.J."/>
            <person name="Szarkandi J.G."/>
            <person name="Papp V."/>
            <person name="Albert L."/>
            <person name="Andreopoulos W."/>
            <person name="Angelini C."/>
            <person name="Antonin V."/>
            <person name="Barry K.W."/>
            <person name="Bougher N.L."/>
            <person name="Buchanan P."/>
            <person name="Buyck B."/>
            <person name="Bense V."/>
            <person name="Catcheside P."/>
            <person name="Chovatia M."/>
            <person name="Cooper J."/>
            <person name="Damon W."/>
            <person name="Desjardin D."/>
            <person name="Finy P."/>
            <person name="Geml J."/>
            <person name="Haridas S."/>
            <person name="Hughes K."/>
            <person name="Justo A."/>
            <person name="Karasinski D."/>
            <person name="Kautmanova I."/>
            <person name="Kiss B."/>
            <person name="Kocsube S."/>
            <person name="Kotiranta H."/>
            <person name="LaButti K.M."/>
            <person name="Lechner B.E."/>
            <person name="Liimatainen K."/>
            <person name="Lipzen A."/>
            <person name="Lukacs Z."/>
            <person name="Mihaltcheva S."/>
            <person name="Morgado L.N."/>
            <person name="Niskanen T."/>
            <person name="Noordeloos M.E."/>
            <person name="Ohm R.A."/>
            <person name="Ortiz-Santana B."/>
            <person name="Ovrebo C."/>
            <person name="Racz N."/>
            <person name="Riley R."/>
            <person name="Savchenko A."/>
            <person name="Shiryaev A."/>
            <person name="Soop K."/>
            <person name="Spirin V."/>
            <person name="Szebenyi C."/>
            <person name="Tomsovsky M."/>
            <person name="Tulloss R.E."/>
            <person name="Uehling J."/>
            <person name="Grigoriev I.V."/>
            <person name="Vagvolgyi C."/>
            <person name="Papp T."/>
            <person name="Martin F.M."/>
            <person name="Miettinen O."/>
            <person name="Hibbett D.S."/>
            <person name="Nagy L.G."/>
        </authorList>
    </citation>
    <scope>NUCLEOTIDE SEQUENCE [LARGE SCALE GENOMIC DNA]</scope>
    <source>
        <strain evidence="1 2">FP101781</strain>
    </source>
</reference>
<gene>
    <name evidence="1" type="ORF">FA13DRAFT_1739656</name>
</gene>
<name>A0A4Y7SPS7_COPMI</name>
<comment type="caution">
    <text evidence="1">The sequence shown here is derived from an EMBL/GenBank/DDBJ whole genome shotgun (WGS) entry which is preliminary data.</text>
</comment>
<evidence type="ECO:0000313" key="2">
    <source>
        <dbReference type="Proteomes" id="UP000298030"/>
    </source>
</evidence>
<evidence type="ECO:0008006" key="3">
    <source>
        <dbReference type="Google" id="ProtNLM"/>
    </source>
</evidence>
<proteinExistence type="predicted"/>
<protein>
    <recommendedName>
        <fullName evidence="3">F-box domain-containing protein</fullName>
    </recommendedName>
</protein>
<sequence>MTQPVLPRELNSAIVGSCSADLLPIVALVSKELQAHAEMRLYDSLTLHTFNKKLGSLEALVMRPERAAYVTFLSIEFDSATDGFDEIAMKMFFRCAPALRQLRELRVRSQASFRKMPEFIDNMNTIICEYATLRLTTLFIDDCVDIPAIIASLPKLDLLGLFCSNGLAGPLGLLFNSPDRPIMIVGLGTGVGFCRHYESIVFFPDFLSERHGREFEASLIRAFTKYDEGSVRLNLKDITFASILLQDIPSQPIFRSFVSSVAQVFPCISELEFHLQKCDKILEEESRIDAEAFPSLKTVTFQRYEMGNPKVSRLELDWPQSREDMGSYAREWERRCPRLKSMFFGGGWLADTQSSWEVEHLEGEEEDTLL</sequence>
<evidence type="ECO:0000313" key="1">
    <source>
        <dbReference type="EMBL" id="TEB23845.1"/>
    </source>
</evidence>
<organism evidence="1 2">
    <name type="scientific">Coprinellus micaceus</name>
    <name type="common">Glistening ink-cap mushroom</name>
    <name type="synonym">Coprinus micaceus</name>
    <dbReference type="NCBI Taxonomy" id="71717"/>
    <lineage>
        <taxon>Eukaryota</taxon>
        <taxon>Fungi</taxon>
        <taxon>Dikarya</taxon>
        <taxon>Basidiomycota</taxon>
        <taxon>Agaricomycotina</taxon>
        <taxon>Agaricomycetes</taxon>
        <taxon>Agaricomycetidae</taxon>
        <taxon>Agaricales</taxon>
        <taxon>Agaricineae</taxon>
        <taxon>Psathyrellaceae</taxon>
        <taxon>Coprinellus</taxon>
    </lineage>
</organism>
<dbReference type="AlphaFoldDB" id="A0A4Y7SPS7"/>
<dbReference type="Proteomes" id="UP000298030">
    <property type="component" value="Unassembled WGS sequence"/>
</dbReference>
<accession>A0A4Y7SPS7</accession>
<keyword evidence="2" id="KW-1185">Reference proteome</keyword>
<dbReference type="EMBL" id="QPFP01000073">
    <property type="protein sequence ID" value="TEB23845.1"/>
    <property type="molecule type" value="Genomic_DNA"/>
</dbReference>